<dbReference type="GO" id="GO:0016020">
    <property type="term" value="C:membrane"/>
    <property type="evidence" value="ECO:0007669"/>
    <property type="project" value="InterPro"/>
</dbReference>
<dbReference type="InterPro" id="IPR050482">
    <property type="entry name" value="Sensor_HK_TwoCompSys"/>
</dbReference>
<keyword evidence="2 6" id="KW-0418">Kinase</keyword>
<dbReference type="Gene3D" id="1.20.5.1930">
    <property type="match status" value="1"/>
</dbReference>
<dbReference type="EMBL" id="VNIQ01000003">
    <property type="protein sequence ID" value="TYQ05295.1"/>
    <property type="molecule type" value="Genomic_DNA"/>
</dbReference>
<dbReference type="InterPro" id="IPR036890">
    <property type="entry name" value="HATPase_C_sf"/>
</dbReference>
<evidence type="ECO:0000256" key="2">
    <source>
        <dbReference type="ARBA" id="ARBA00022777"/>
    </source>
</evidence>
<name>A0A652YSJ7_NOCGL</name>
<keyword evidence="1" id="KW-0808">Transferase</keyword>
<evidence type="ECO:0000256" key="1">
    <source>
        <dbReference type="ARBA" id="ARBA00022679"/>
    </source>
</evidence>
<dbReference type="GO" id="GO:0000155">
    <property type="term" value="F:phosphorelay sensor kinase activity"/>
    <property type="evidence" value="ECO:0007669"/>
    <property type="project" value="InterPro"/>
</dbReference>
<comment type="caution">
    <text evidence="6">The sequence shown here is derived from an EMBL/GenBank/DDBJ whole genome shotgun (WGS) entry which is preliminary data.</text>
</comment>
<gene>
    <name evidence="6" type="ORF">FNL38_103647</name>
</gene>
<evidence type="ECO:0000259" key="5">
    <source>
        <dbReference type="Pfam" id="PF07730"/>
    </source>
</evidence>
<dbReference type="InterPro" id="IPR011712">
    <property type="entry name" value="Sig_transdc_His_kin_sub3_dim/P"/>
</dbReference>
<dbReference type="PANTHER" id="PTHR24421:SF63">
    <property type="entry name" value="SENSOR HISTIDINE KINASE DESK"/>
    <property type="match status" value="1"/>
</dbReference>
<dbReference type="AlphaFoldDB" id="A0A652YSJ7"/>
<keyword evidence="3" id="KW-0902">Two-component regulatory system</keyword>
<reference evidence="6" key="1">
    <citation type="submission" date="2019-07" db="EMBL/GenBank/DDBJ databases">
        <title>Genomic Encyclopedia of Type Strains, Phase IV (KMG-IV): sequencing the most valuable type-strain genomes for metagenomic binning, comparative biology and taxonomic classification.</title>
        <authorList>
            <person name="Goeker M."/>
        </authorList>
    </citation>
    <scope>NUCLEOTIDE SEQUENCE</scope>
    <source>
        <strain evidence="6">DSM 44596</strain>
    </source>
</reference>
<keyword evidence="4" id="KW-1133">Transmembrane helix</keyword>
<dbReference type="GO" id="GO:0046983">
    <property type="term" value="F:protein dimerization activity"/>
    <property type="evidence" value="ECO:0007669"/>
    <property type="project" value="InterPro"/>
</dbReference>
<accession>A0A652YSJ7</accession>
<evidence type="ECO:0000256" key="4">
    <source>
        <dbReference type="SAM" id="Phobius"/>
    </source>
</evidence>
<keyword evidence="4" id="KW-0472">Membrane</keyword>
<feature type="domain" description="Signal transduction histidine kinase subgroup 3 dimerisation and phosphoacceptor" evidence="5">
    <location>
        <begin position="195"/>
        <end position="259"/>
    </location>
</feature>
<feature type="transmembrane region" description="Helical" evidence="4">
    <location>
        <begin position="26"/>
        <end position="46"/>
    </location>
</feature>
<organism evidence="6">
    <name type="scientific">Nocardia globerula</name>
    <dbReference type="NCBI Taxonomy" id="1818"/>
    <lineage>
        <taxon>Bacteria</taxon>
        <taxon>Bacillati</taxon>
        <taxon>Actinomycetota</taxon>
        <taxon>Actinomycetes</taxon>
        <taxon>Mycobacteriales</taxon>
        <taxon>Nocardiaceae</taxon>
        <taxon>Nocardia</taxon>
    </lineage>
</organism>
<feature type="transmembrane region" description="Helical" evidence="4">
    <location>
        <begin position="82"/>
        <end position="101"/>
    </location>
</feature>
<feature type="transmembrane region" description="Helical" evidence="4">
    <location>
        <begin position="53"/>
        <end position="70"/>
    </location>
</feature>
<sequence length="381" mass="40378">MIAESFGRWNPTRTWRTASSVDKVRLYTRQSFFVLGIFFGIFGGITEAAMHRYLGALFVVISAAAAVVAVDRIPELGGTSTASVKVPVVVMTVAALCSAVIALPADDAGQGPYFWLAMIVPVPFAALVSWRWVMLGAAVAAGVCALAGRPEIGILVACVAGFMTFTVQLSVWLLRMVTELDEARGAAAALSVAEERLRFSRDLHDVVGRALSAIAVKSDLAATLSRRGDDRAAQQMDEVRDLAQESLAEARELVRGYRSIALASELAGARSLLEAAGITTDIRGSEDALPIELAETAAWVVREGVTNILRHSSAQQAVIEVTGESVSIANDGAVQQRAGDGTGVNGLRERVTAVGGILEVIHDEGTFTLTAHFSSPIKESR</sequence>
<dbReference type="Gene3D" id="3.30.565.10">
    <property type="entry name" value="Histidine kinase-like ATPase, C-terminal domain"/>
    <property type="match status" value="1"/>
</dbReference>
<dbReference type="PANTHER" id="PTHR24421">
    <property type="entry name" value="NITRATE/NITRITE SENSOR PROTEIN NARX-RELATED"/>
    <property type="match status" value="1"/>
</dbReference>
<feature type="transmembrane region" description="Helical" evidence="4">
    <location>
        <begin position="152"/>
        <end position="174"/>
    </location>
</feature>
<proteinExistence type="predicted"/>
<protein>
    <submittedName>
        <fullName evidence="6">Two-component system sensor histidine kinase DesK</fullName>
    </submittedName>
</protein>
<evidence type="ECO:0000256" key="3">
    <source>
        <dbReference type="ARBA" id="ARBA00023012"/>
    </source>
</evidence>
<evidence type="ECO:0000313" key="6">
    <source>
        <dbReference type="EMBL" id="TYQ05295.1"/>
    </source>
</evidence>
<dbReference type="Pfam" id="PF07730">
    <property type="entry name" value="HisKA_3"/>
    <property type="match status" value="1"/>
</dbReference>
<keyword evidence="4" id="KW-0812">Transmembrane</keyword>